<dbReference type="GO" id="GO:0046872">
    <property type="term" value="F:metal ion binding"/>
    <property type="evidence" value="ECO:0007669"/>
    <property type="project" value="UniProtKB-KW"/>
</dbReference>
<keyword evidence="1" id="KW-0479">Metal-binding</keyword>
<dbReference type="Proteomes" id="UP000189935">
    <property type="component" value="Chromosome I"/>
</dbReference>
<evidence type="ECO:0000259" key="2">
    <source>
        <dbReference type="Pfam" id="PF07883"/>
    </source>
</evidence>
<dbReference type="EMBL" id="LT670844">
    <property type="protein sequence ID" value="SHL03503.1"/>
    <property type="molecule type" value="Genomic_DNA"/>
</dbReference>
<reference evidence="3 4" key="1">
    <citation type="submission" date="2016-11" db="EMBL/GenBank/DDBJ databases">
        <authorList>
            <person name="Jaros S."/>
            <person name="Januszkiewicz K."/>
            <person name="Wedrychowicz H."/>
        </authorList>
    </citation>
    <scope>NUCLEOTIDE SEQUENCE [LARGE SCALE GENOMIC DNA]</scope>
    <source>
        <strain evidence="3 4">GAS499</strain>
    </source>
</reference>
<dbReference type="AlphaFoldDB" id="A0A1M6XC43"/>
<evidence type="ECO:0000256" key="1">
    <source>
        <dbReference type="ARBA" id="ARBA00022723"/>
    </source>
</evidence>
<sequence>MERRVQHAARPGFRIMELQLSPTQKVPWHSHTNITDTFYVLEGRMRLFLQEPKEEVNLNPGEIHVVRAARPHLVTNGGTKSLTFLVLQGIGEYDYVPLTSS</sequence>
<dbReference type="InterPro" id="IPR014710">
    <property type="entry name" value="RmlC-like_jellyroll"/>
</dbReference>
<dbReference type="Pfam" id="PF07883">
    <property type="entry name" value="Cupin_2"/>
    <property type="match status" value="1"/>
</dbReference>
<dbReference type="SUPFAM" id="SSF51182">
    <property type="entry name" value="RmlC-like cupins"/>
    <property type="match status" value="1"/>
</dbReference>
<protein>
    <submittedName>
        <fullName evidence="3">Cupin domain-containing protein</fullName>
    </submittedName>
</protein>
<dbReference type="InterPro" id="IPR013096">
    <property type="entry name" value="Cupin_2"/>
</dbReference>
<accession>A0A1M6XC43</accession>
<organism evidence="3 4">
    <name type="scientific">Bradyrhizobium lablabi</name>
    <dbReference type="NCBI Taxonomy" id="722472"/>
    <lineage>
        <taxon>Bacteria</taxon>
        <taxon>Pseudomonadati</taxon>
        <taxon>Pseudomonadota</taxon>
        <taxon>Alphaproteobacteria</taxon>
        <taxon>Hyphomicrobiales</taxon>
        <taxon>Nitrobacteraceae</taxon>
        <taxon>Bradyrhizobium</taxon>
    </lineage>
</organism>
<name>A0A1M6XC43_9BRAD</name>
<gene>
    <name evidence="3" type="ORF">SAMN05444159_4827</name>
</gene>
<evidence type="ECO:0000313" key="3">
    <source>
        <dbReference type="EMBL" id="SHL03503.1"/>
    </source>
</evidence>
<proteinExistence type="predicted"/>
<dbReference type="CDD" id="cd02208">
    <property type="entry name" value="cupin_RmlC-like"/>
    <property type="match status" value="1"/>
</dbReference>
<dbReference type="Gene3D" id="2.60.120.10">
    <property type="entry name" value="Jelly Rolls"/>
    <property type="match status" value="1"/>
</dbReference>
<dbReference type="PANTHER" id="PTHR35848">
    <property type="entry name" value="OXALATE-BINDING PROTEIN"/>
    <property type="match status" value="1"/>
</dbReference>
<feature type="domain" description="Cupin type-2" evidence="2">
    <location>
        <begin position="19"/>
        <end position="86"/>
    </location>
</feature>
<dbReference type="InterPro" id="IPR011051">
    <property type="entry name" value="RmlC_Cupin_sf"/>
</dbReference>
<evidence type="ECO:0000313" key="4">
    <source>
        <dbReference type="Proteomes" id="UP000189935"/>
    </source>
</evidence>
<dbReference type="PANTHER" id="PTHR35848:SF6">
    <property type="entry name" value="CUPIN TYPE-2 DOMAIN-CONTAINING PROTEIN"/>
    <property type="match status" value="1"/>
</dbReference>
<dbReference type="InterPro" id="IPR051610">
    <property type="entry name" value="GPI/OXD"/>
</dbReference>